<keyword evidence="2" id="KW-1185">Reference proteome</keyword>
<evidence type="ECO:0000313" key="1">
    <source>
        <dbReference type="EMBL" id="KAH7088163.1"/>
    </source>
</evidence>
<dbReference type="EMBL" id="JAGMVJ010000008">
    <property type="protein sequence ID" value="KAH7088163.1"/>
    <property type="molecule type" value="Genomic_DNA"/>
</dbReference>
<organism evidence="1 2">
    <name type="scientific">Paraphoma chrysanthemicola</name>
    <dbReference type="NCBI Taxonomy" id="798071"/>
    <lineage>
        <taxon>Eukaryota</taxon>
        <taxon>Fungi</taxon>
        <taxon>Dikarya</taxon>
        <taxon>Ascomycota</taxon>
        <taxon>Pezizomycotina</taxon>
        <taxon>Dothideomycetes</taxon>
        <taxon>Pleosporomycetidae</taxon>
        <taxon>Pleosporales</taxon>
        <taxon>Pleosporineae</taxon>
        <taxon>Phaeosphaeriaceae</taxon>
        <taxon>Paraphoma</taxon>
    </lineage>
</organism>
<comment type="caution">
    <text evidence="1">The sequence shown here is derived from an EMBL/GenBank/DDBJ whole genome shotgun (WGS) entry which is preliminary data.</text>
</comment>
<dbReference type="AlphaFoldDB" id="A0A8K0VYP7"/>
<sequence>MWNRLQAAWRHSSYDSLGSVAISEFLTLLWGRQCYTFPYCVHRASLTSPIRGRGSSFSSFSRTVKFGCIQSQPNHPRRITFHSRNIIIFRISWLLRLFRYFARSQYVKLICVMVSFSAIPIGTEDLALDGMILSNDTAQTFYLSELRLWQSHQR</sequence>
<proteinExistence type="predicted"/>
<gene>
    <name evidence="1" type="ORF">FB567DRAFT_332664</name>
</gene>
<reference evidence="1" key="1">
    <citation type="journal article" date="2021" name="Nat. Commun.">
        <title>Genetic determinants of endophytism in the Arabidopsis root mycobiome.</title>
        <authorList>
            <person name="Mesny F."/>
            <person name="Miyauchi S."/>
            <person name="Thiergart T."/>
            <person name="Pickel B."/>
            <person name="Atanasova L."/>
            <person name="Karlsson M."/>
            <person name="Huettel B."/>
            <person name="Barry K.W."/>
            <person name="Haridas S."/>
            <person name="Chen C."/>
            <person name="Bauer D."/>
            <person name="Andreopoulos W."/>
            <person name="Pangilinan J."/>
            <person name="LaButti K."/>
            <person name="Riley R."/>
            <person name="Lipzen A."/>
            <person name="Clum A."/>
            <person name="Drula E."/>
            <person name="Henrissat B."/>
            <person name="Kohler A."/>
            <person name="Grigoriev I.V."/>
            <person name="Martin F.M."/>
            <person name="Hacquard S."/>
        </authorList>
    </citation>
    <scope>NUCLEOTIDE SEQUENCE</scope>
    <source>
        <strain evidence="1">MPI-SDFR-AT-0120</strain>
    </source>
</reference>
<name>A0A8K0VYP7_9PLEO</name>
<evidence type="ECO:0000313" key="2">
    <source>
        <dbReference type="Proteomes" id="UP000813461"/>
    </source>
</evidence>
<protein>
    <submittedName>
        <fullName evidence="1">Uncharacterized protein</fullName>
    </submittedName>
</protein>
<dbReference type="Proteomes" id="UP000813461">
    <property type="component" value="Unassembled WGS sequence"/>
</dbReference>
<accession>A0A8K0VYP7</accession>